<dbReference type="AlphaFoldDB" id="A0A6J0GRP8"/>
<organism evidence="2 3">
    <name type="scientific">Lepidothrix coronata</name>
    <name type="common">blue-crowned manakin</name>
    <dbReference type="NCBI Taxonomy" id="321398"/>
    <lineage>
        <taxon>Eukaryota</taxon>
        <taxon>Metazoa</taxon>
        <taxon>Chordata</taxon>
        <taxon>Craniata</taxon>
        <taxon>Vertebrata</taxon>
        <taxon>Euteleostomi</taxon>
        <taxon>Archelosauria</taxon>
        <taxon>Archosauria</taxon>
        <taxon>Dinosauria</taxon>
        <taxon>Saurischia</taxon>
        <taxon>Theropoda</taxon>
        <taxon>Coelurosauria</taxon>
        <taxon>Aves</taxon>
        <taxon>Neognathae</taxon>
        <taxon>Neoaves</taxon>
        <taxon>Telluraves</taxon>
        <taxon>Australaves</taxon>
        <taxon>Passeriformes</taxon>
        <taxon>Pipridae</taxon>
        <taxon>Lepidothrix</taxon>
    </lineage>
</organism>
<feature type="compositionally biased region" description="Basic residues" evidence="1">
    <location>
        <begin position="204"/>
        <end position="215"/>
    </location>
</feature>
<feature type="compositionally biased region" description="Gly residues" evidence="1">
    <location>
        <begin position="180"/>
        <end position="192"/>
    </location>
</feature>
<keyword evidence="2" id="KW-1185">Reference proteome</keyword>
<feature type="compositionally biased region" description="Basic and acidic residues" evidence="1">
    <location>
        <begin position="21"/>
        <end position="42"/>
    </location>
</feature>
<name>A0A6J0GRP8_9PASS</name>
<evidence type="ECO:0000256" key="1">
    <source>
        <dbReference type="SAM" id="MobiDB-lite"/>
    </source>
</evidence>
<evidence type="ECO:0000313" key="2">
    <source>
        <dbReference type="Proteomes" id="UP000504624"/>
    </source>
</evidence>
<accession>A0A6J0GRP8</accession>
<dbReference type="GeneID" id="108494488"/>
<feature type="compositionally biased region" description="Low complexity" evidence="1">
    <location>
        <begin position="88"/>
        <end position="136"/>
    </location>
</feature>
<reference evidence="3" key="1">
    <citation type="submission" date="2025-08" db="UniProtKB">
        <authorList>
            <consortium name="RefSeq"/>
        </authorList>
    </citation>
    <scope>IDENTIFICATION</scope>
</reference>
<proteinExistence type="predicted"/>
<sequence>MVQQKRWDSLGYFPGGLLRSQESREARAPARGEGRGQEEVCGCRRPLPMGTSLCGAVTSTKTGAGEPWGPRAGQGSPEPGRDRRHRVASGSRAAAGPGPRGAPHIAPHIAPRIPAHPSASQRIPAHPAHPSASRASQRIPRIPAHPAHPQRPTPTRALSVRPLSEPLQALSPSPSPGTLRGCGAGAGCGGAAPGLQVPACPAPRSRRRGGGRRLRGAAGPLRGATPPGEGGRSARALKPPGEPAGRRME</sequence>
<feature type="compositionally biased region" description="Low complexity" evidence="1">
    <location>
        <begin position="216"/>
        <end position="227"/>
    </location>
</feature>
<dbReference type="Proteomes" id="UP000504624">
    <property type="component" value="Unplaced"/>
</dbReference>
<protein>
    <submittedName>
        <fullName evidence="3">Proline-rich protein HaeIII subfamily 1-like</fullName>
    </submittedName>
</protein>
<gene>
    <name evidence="3" type="primary">LOC108494488</name>
</gene>
<feature type="region of interest" description="Disordered" evidence="1">
    <location>
        <begin position="1"/>
        <end position="249"/>
    </location>
</feature>
<evidence type="ECO:0000313" key="3">
    <source>
        <dbReference type="RefSeq" id="XP_017664612.1"/>
    </source>
</evidence>
<dbReference type="RefSeq" id="XP_017664612.1">
    <property type="nucleotide sequence ID" value="XM_017809123.1"/>
</dbReference>